<organism evidence="1 2">
    <name type="scientific">Fimbriiglobus ruber</name>
    <dbReference type="NCBI Taxonomy" id="1908690"/>
    <lineage>
        <taxon>Bacteria</taxon>
        <taxon>Pseudomonadati</taxon>
        <taxon>Planctomycetota</taxon>
        <taxon>Planctomycetia</taxon>
        <taxon>Gemmatales</taxon>
        <taxon>Gemmataceae</taxon>
        <taxon>Fimbriiglobus</taxon>
    </lineage>
</organism>
<gene>
    <name evidence="1" type="ORF">FRUB_03068</name>
</gene>
<reference evidence="2" key="1">
    <citation type="submission" date="2017-06" db="EMBL/GenBank/DDBJ databases">
        <title>Genome analysis of Fimbriiglobus ruber SP5, the first member of the order Planctomycetales with confirmed chitinolytic capability.</title>
        <authorList>
            <person name="Ravin N.V."/>
            <person name="Rakitin A.L."/>
            <person name="Ivanova A.A."/>
            <person name="Beletsky A.V."/>
            <person name="Kulichevskaya I.S."/>
            <person name="Mardanov A.V."/>
            <person name="Dedysh S.N."/>
        </authorList>
    </citation>
    <scope>NUCLEOTIDE SEQUENCE [LARGE SCALE GENOMIC DNA]</scope>
    <source>
        <strain evidence="2">SP5</strain>
    </source>
</reference>
<proteinExistence type="predicted"/>
<dbReference type="EMBL" id="NIDE01000004">
    <property type="protein sequence ID" value="OWK43469.1"/>
    <property type="molecule type" value="Genomic_DNA"/>
</dbReference>
<name>A0A225E1W3_9BACT</name>
<evidence type="ECO:0000313" key="2">
    <source>
        <dbReference type="Proteomes" id="UP000214646"/>
    </source>
</evidence>
<sequence>MTAAAERAVRISVPAGGARGFPAPAVAGCTVSHSGSPKARRIRTLFEDGATEGLASKL</sequence>
<accession>A0A225E1W3</accession>
<dbReference type="AlphaFoldDB" id="A0A225E1W3"/>
<comment type="caution">
    <text evidence="1">The sequence shown here is derived from an EMBL/GenBank/DDBJ whole genome shotgun (WGS) entry which is preliminary data.</text>
</comment>
<dbReference type="Proteomes" id="UP000214646">
    <property type="component" value="Unassembled WGS sequence"/>
</dbReference>
<protein>
    <submittedName>
        <fullName evidence="1">Uncharacterized protein</fullName>
    </submittedName>
</protein>
<evidence type="ECO:0000313" key="1">
    <source>
        <dbReference type="EMBL" id="OWK43469.1"/>
    </source>
</evidence>
<keyword evidence="2" id="KW-1185">Reference proteome</keyword>